<feature type="transmembrane region" description="Helical" evidence="1">
    <location>
        <begin position="12"/>
        <end position="33"/>
    </location>
</feature>
<evidence type="ECO:0000256" key="1">
    <source>
        <dbReference type="SAM" id="Phobius"/>
    </source>
</evidence>
<dbReference type="RefSeq" id="WP_213166492.1">
    <property type="nucleotide sequence ID" value="NZ_CP058559.1"/>
</dbReference>
<accession>A0A7G9WBN4</accession>
<evidence type="ECO:0000313" key="2">
    <source>
        <dbReference type="EMBL" id="QNO16096.1"/>
    </source>
</evidence>
<name>A0A7G9WBN4_ALKCA</name>
<dbReference type="KEGG" id="acae:HYG86_15635"/>
<organism evidence="2 3">
    <name type="scientific">Alkalicella caledoniensis</name>
    <dbReference type="NCBI Taxonomy" id="2731377"/>
    <lineage>
        <taxon>Bacteria</taxon>
        <taxon>Bacillati</taxon>
        <taxon>Bacillota</taxon>
        <taxon>Clostridia</taxon>
        <taxon>Eubacteriales</taxon>
        <taxon>Proteinivoracaceae</taxon>
        <taxon>Alkalicella</taxon>
    </lineage>
</organism>
<keyword evidence="3" id="KW-1185">Reference proteome</keyword>
<dbReference type="NCBIfam" id="TIGR02532">
    <property type="entry name" value="IV_pilin_GFxxxE"/>
    <property type="match status" value="1"/>
</dbReference>
<evidence type="ECO:0000313" key="3">
    <source>
        <dbReference type="Proteomes" id="UP000516160"/>
    </source>
</evidence>
<gene>
    <name evidence="2" type="ORF">HYG86_15635</name>
</gene>
<reference evidence="2 3" key="1">
    <citation type="submission" date="2020-07" db="EMBL/GenBank/DDBJ databases">
        <title>Alkalicella. sp. LB2 genome.</title>
        <authorList>
            <person name="Postec A."/>
            <person name="Quemeneur M."/>
        </authorList>
    </citation>
    <scope>NUCLEOTIDE SEQUENCE [LARGE SCALE GENOMIC DNA]</scope>
    <source>
        <strain evidence="2 3">LB2</strain>
    </source>
</reference>
<dbReference type="AlphaFoldDB" id="A0A7G9WBN4"/>
<dbReference type="PROSITE" id="PS00409">
    <property type="entry name" value="PROKAR_NTER_METHYL"/>
    <property type="match status" value="1"/>
</dbReference>
<dbReference type="Proteomes" id="UP000516160">
    <property type="component" value="Chromosome"/>
</dbReference>
<dbReference type="SUPFAM" id="SSF54523">
    <property type="entry name" value="Pili subunits"/>
    <property type="match status" value="1"/>
</dbReference>
<dbReference type="InterPro" id="IPR012902">
    <property type="entry name" value="N_methyl_site"/>
</dbReference>
<keyword evidence="1" id="KW-1133">Transmembrane helix</keyword>
<dbReference type="Pfam" id="PF07963">
    <property type="entry name" value="N_methyl"/>
    <property type="match status" value="1"/>
</dbReference>
<protein>
    <submittedName>
        <fullName evidence="2">Prepilin-type N-terminal cleavage/methylation domain-containing protein</fullName>
    </submittedName>
</protein>
<dbReference type="InterPro" id="IPR045584">
    <property type="entry name" value="Pilin-like"/>
</dbReference>
<sequence>MWGNKGFTLLEMVVAVALISLILLVIASMILTYTNSWDYLRDSGERDYAIRTISTFFHKEVKLMDLDKEIYVDNNNINRGNRLNYTVKNSTTKSYIDSLHAASSGLISLRNHDGTRSITIADNVSFIHFTVDEDFLHIVFRIKGEEYGMVIPWQ</sequence>
<proteinExistence type="predicted"/>
<keyword evidence="1" id="KW-0812">Transmembrane</keyword>
<keyword evidence="1" id="KW-0472">Membrane</keyword>
<dbReference type="EMBL" id="CP058559">
    <property type="protein sequence ID" value="QNO16096.1"/>
    <property type="molecule type" value="Genomic_DNA"/>
</dbReference>